<protein>
    <recommendedName>
        <fullName evidence="3">Phenol hydroxylase subunit</fullName>
    </recommendedName>
</protein>
<dbReference type="EMBL" id="AP024238">
    <property type="protein sequence ID" value="BCO26131.1"/>
    <property type="molecule type" value="Genomic_DNA"/>
</dbReference>
<gene>
    <name evidence="1" type="ORF">MIZ03_1011</name>
</gene>
<dbReference type="PIRSF" id="PIRSF000039">
    <property type="entry name" value="Phenol_monooxy_K"/>
    <property type="match status" value="1"/>
</dbReference>
<proteinExistence type="predicted"/>
<evidence type="ECO:0000313" key="2">
    <source>
        <dbReference type="Proteomes" id="UP000824366"/>
    </source>
</evidence>
<keyword evidence="2" id="KW-1185">Reference proteome</keyword>
<reference evidence="1 2" key="1">
    <citation type="journal article" date="2021" name="Microbiol. Spectr.">
        <title>A Single Bacterium Capable of Oxidation and Reduction of Iron at Circumneutral pH.</title>
        <authorList>
            <person name="Kato S."/>
            <person name="Ohkuma M."/>
        </authorList>
    </citation>
    <scope>NUCLEOTIDE SEQUENCE [LARGE SCALE GENOMIC DNA]</scope>
    <source>
        <strain evidence="1 2">MIZ03</strain>
    </source>
</reference>
<sequence>MSNTPTFNPNLKFIRIIEQHTNGLVEFEFAVGEPGLFVELLMAQAQFDEFCVMQGVTPTQGPLPTAQSIEEQEWDWSLRAARDQHLRHDNKA</sequence>
<dbReference type="InterPro" id="IPR010353">
    <property type="entry name" value="DmpK"/>
</dbReference>
<name>A0ABN6D5Q3_9BURK</name>
<accession>A0ABN6D5Q3</accession>
<dbReference type="Proteomes" id="UP000824366">
    <property type="component" value="Chromosome"/>
</dbReference>
<dbReference type="RefSeq" id="WP_223909224.1">
    <property type="nucleotide sequence ID" value="NZ_AP024238.1"/>
</dbReference>
<dbReference type="Pfam" id="PF06099">
    <property type="entry name" value="Phenol_hyd_sub"/>
    <property type="match status" value="1"/>
</dbReference>
<evidence type="ECO:0008006" key="3">
    <source>
        <dbReference type="Google" id="ProtNLM"/>
    </source>
</evidence>
<evidence type="ECO:0000313" key="1">
    <source>
        <dbReference type="EMBL" id="BCO26131.1"/>
    </source>
</evidence>
<organism evidence="1 2">
    <name type="scientific">Rhodoferax lithotrophicus</name>
    <dbReference type="NCBI Taxonomy" id="2798804"/>
    <lineage>
        <taxon>Bacteria</taxon>
        <taxon>Pseudomonadati</taxon>
        <taxon>Pseudomonadota</taxon>
        <taxon>Betaproteobacteria</taxon>
        <taxon>Burkholderiales</taxon>
        <taxon>Comamonadaceae</taxon>
        <taxon>Rhodoferax</taxon>
    </lineage>
</organism>